<evidence type="ECO:0000313" key="2">
    <source>
        <dbReference type="EMBL" id="TKA76310.1"/>
    </source>
</evidence>
<sequence>MAIIVPVVPRSKARSPLPVSRRRSPTAADAVKPEVTEPPQITFNFFDLPRELRDLIYDFSLTFKRKIRSQHGARLRGRNVAESSLLLVNKQFRREYFERAEHHTCLVIVDRPEFHGDLLKLPPAISYARSLELYLAIACDSPDHFTDQCRVIKEARMHRKWIADLCQKMRQLQSLSIKLIIDPHQHIQACESKLLELQHKLTNFEELKALGVYHCDYAGKETGWSFASKRTVVMEWSAEDGELHAVEAKSASPDSETTTSSATK</sequence>
<accession>A0A4U0XH27</accession>
<evidence type="ECO:0000313" key="3">
    <source>
        <dbReference type="Proteomes" id="UP000309340"/>
    </source>
</evidence>
<keyword evidence="3" id="KW-1185">Reference proteome</keyword>
<name>A0A4U0XH27_9PEZI</name>
<dbReference type="AlphaFoldDB" id="A0A4U0XH27"/>
<reference evidence="2 3" key="1">
    <citation type="submission" date="2017-03" db="EMBL/GenBank/DDBJ databases">
        <title>Genomes of endolithic fungi from Antarctica.</title>
        <authorList>
            <person name="Coleine C."/>
            <person name="Masonjones S."/>
            <person name="Stajich J.E."/>
        </authorList>
    </citation>
    <scope>NUCLEOTIDE SEQUENCE [LARGE SCALE GENOMIC DNA]</scope>
    <source>
        <strain evidence="2 3">CCFEE 5184</strain>
    </source>
</reference>
<evidence type="ECO:0000256" key="1">
    <source>
        <dbReference type="SAM" id="MobiDB-lite"/>
    </source>
</evidence>
<protein>
    <recommendedName>
        <fullName evidence="4">F-box domain-containing protein</fullName>
    </recommendedName>
</protein>
<dbReference type="Proteomes" id="UP000309340">
    <property type="component" value="Unassembled WGS sequence"/>
</dbReference>
<dbReference type="OrthoDB" id="5314997at2759"/>
<feature type="compositionally biased region" description="Polar residues" evidence="1">
    <location>
        <begin position="252"/>
        <end position="264"/>
    </location>
</feature>
<comment type="caution">
    <text evidence="2">The sequence shown here is derived from an EMBL/GenBank/DDBJ whole genome shotgun (WGS) entry which is preliminary data.</text>
</comment>
<evidence type="ECO:0008006" key="4">
    <source>
        <dbReference type="Google" id="ProtNLM"/>
    </source>
</evidence>
<proteinExistence type="predicted"/>
<organism evidence="2 3">
    <name type="scientific">Friedmanniomyces simplex</name>
    <dbReference type="NCBI Taxonomy" id="329884"/>
    <lineage>
        <taxon>Eukaryota</taxon>
        <taxon>Fungi</taxon>
        <taxon>Dikarya</taxon>
        <taxon>Ascomycota</taxon>
        <taxon>Pezizomycotina</taxon>
        <taxon>Dothideomycetes</taxon>
        <taxon>Dothideomycetidae</taxon>
        <taxon>Mycosphaerellales</taxon>
        <taxon>Teratosphaeriaceae</taxon>
        <taxon>Friedmanniomyces</taxon>
    </lineage>
</organism>
<dbReference type="EMBL" id="NAJQ01000167">
    <property type="protein sequence ID" value="TKA76310.1"/>
    <property type="molecule type" value="Genomic_DNA"/>
</dbReference>
<gene>
    <name evidence="2" type="ORF">B0A55_04198</name>
</gene>
<feature type="region of interest" description="Disordered" evidence="1">
    <location>
        <begin position="244"/>
        <end position="264"/>
    </location>
</feature>